<dbReference type="InterPro" id="IPR052019">
    <property type="entry name" value="F420H2_bilvrd_red/Heme_oxyg"/>
</dbReference>
<dbReference type="SUPFAM" id="SSF50475">
    <property type="entry name" value="FMN-binding split barrel"/>
    <property type="match status" value="1"/>
</dbReference>
<feature type="domain" description="Pyridoxamine 5'-phosphate oxidase N-terminal" evidence="2">
    <location>
        <begin position="5"/>
        <end position="101"/>
    </location>
</feature>
<gene>
    <name evidence="3" type="ORF">A5685_24180</name>
</gene>
<dbReference type="Gene3D" id="2.30.110.10">
    <property type="entry name" value="Electron Transport, Fmn-binding Protein, Chain A"/>
    <property type="match status" value="1"/>
</dbReference>
<dbReference type="EMBL" id="LZJS01000066">
    <property type="protein sequence ID" value="OBH62273.1"/>
    <property type="molecule type" value="Genomic_DNA"/>
</dbReference>
<dbReference type="GO" id="GO:0005829">
    <property type="term" value="C:cytosol"/>
    <property type="evidence" value="ECO:0007669"/>
    <property type="project" value="TreeGrafter"/>
</dbReference>
<keyword evidence="1" id="KW-0560">Oxidoreductase</keyword>
<evidence type="ECO:0000256" key="1">
    <source>
        <dbReference type="ARBA" id="ARBA00023002"/>
    </source>
</evidence>
<evidence type="ECO:0000259" key="2">
    <source>
        <dbReference type="Pfam" id="PF01243"/>
    </source>
</evidence>
<proteinExistence type="predicted"/>
<dbReference type="PANTHER" id="PTHR35176">
    <property type="entry name" value="HEME OXYGENASE HI_0854-RELATED"/>
    <property type="match status" value="1"/>
</dbReference>
<dbReference type="GO" id="GO:0016627">
    <property type="term" value="F:oxidoreductase activity, acting on the CH-CH group of donors"/>
    <property type="evidence" value="ECO:0007669"/>
    <property type="project" value="TreeGrafter"/>
</dbReference>
<name>A0A1A2SDE9_9MYCO</name>
<dbReference type="GO" id="GO:0070967">
    <property type="term" value="F:coenzyme F420 binding"/>
    <property type="evidence" value="ECO:0007669"/>
    <property type="project" value="TreeGrafter"/>
</dbReference>
<reference evidence="3 4" key="1">
    <citation type="submission" date="2016-06" db="EMBL/GenBank/DDBJ databases">
        <authorList>
            <person name="Kjaerup R.B."/>
            <person name="Dalgaard T.S."/>
            <person name="Juul-Madsen H.R."/>
        </authorList>
    </citation>
    <scope>NUCLEOTIDE SEQUENCE [LARGE SCALE GENOMIC DNA]</scope>
    <source>
        <strain evidence="3 4">E2464</strain>
    </source>
</reference>
<dbReference type="InterPro" id="IPR019920">
    <property type="entry name" value="F420-binding_dom_put"/>
</dbReference>
<evidence type="ECO:0000313" key="4">
    <source>
        <dbReference type="Proteomes" id="UP000093861"/>
    </source>
</evidence>
<dbReference type="RefSeq" id="WP_064951403.1">
    <property type="nucleotide sequence ID" value="NZ_LZJS01000066.1"/>
</dbReference>
<dbReference type="NCBIfam" id="TIGR03618">
    <property type="entry name" value="Rv1155_F420"/>
    <property type="match status" value="1"/>
</dbReference>
<evidence type="ECO:0000313" key="3">
    <source>
        <dbReference type="EMBL" id="OBH62273.1"/>
    </source>
</evidence>
<dbReference type="AlphaFoldDB" id="A0A1A2SDE9"/>
<accession>A0A1A2SDE9</accession>
<dbReference type="InterPro" id="IPR011576">
    <property type="entry name" value="Pyridox_Oxase_N"/>
</dbReference>
<organism evidence="3 4">
    <name type="scientific">Mycobacterium colombiense</name>
    <dbReference type="NCBI Taxonomy" id="339268"/>
    <lineage>
        <taxon>Bacteria</taxon>
        <taxon>Bacillati</taxon>
        <taxon>Actinomycetota</taxon>
        <taxon>Actinomycetes</taxon>
        <taxon>Mycobacteriales</taxon>
        <taxon>Mycobacteriaceae</taxon>
        <taxon>Mycobacterium</taxon>
        <taxon>Mycobacterium avium complex (MAC)</taxon>
    </lineage>
</organism>
<sequence length="147" mass="15801">MTTLDEAVALAKGESGLAVISTVRADGTVQASLVNVGLLAHPANGQPVLGFTTYGRVKLANLRARPQLAVTFRNGWQWATVEGRAELVGPDDSRPWLTDADQLRLLLRDVFTAAGGTHDDWDEYDRVMAAEGRAVVLIAPTRVYSNG</sequence>
<dbReference type="PANTHER" id="PTHR35176:SF2">
    <property type="entry name" value="F420H(2)-DEPENDENT REDUCTASE RV1155"/>
    <property type="match status" value="1"/>
</dbReference>
<dbReference type="Pfam" id="PF01243">
    <property type="entry name" value="PNPOx_N"/>
    <property type="match status" value="1"/>
</dbReference>
<dbReference type="Proteomes" id="UP000093861">
    <property type="component" value="Unassembled WGS sequence"/>
</dbReference>
<comment type="caution">
    <text evidence="3">The sequence shown here is derived from an EMBL/GenBank/DDBJ whole genome shotgun (WGS) entry which is preliminary data.</text>
</comment>
<dbReference type="InterPro" id="IPR012349">
    <property type="entry name" value="Split_barrel_FMN-bd"/>
</dbReference>
<protein>
    <submittedName>
        <fullName evidence="3">Pyridoxamine 5'-phosphate oxidase</fullName>
    </submittedName>
</protein>